<evidence type="ECO:0000256" key="2">
    <source>
        <dbReference type="SAM" id="Phobius"/>
    </source>
</evidence>
<evidence type="ECO:0000256" key="1">
    <source>
        <dbReference type="SAM" id="MobiDB-lite"/>
    </source>
</evidence>
<keyword evidence="2" id="KW-0472">Membrane</keyword>
<evidence type="ECO:0000313" key="3">
    <source>
        <dbReference type="EMBL" id="GIG51166.1"/>
    </source>
</evidence>
<feature type="transmembrane region" description="Helical" evidence="2">
    <location>
        <begin position="115"/>
        <end position="136"/>
    </location>
</feature>
<name>A0A919PVA9_9ACTN</name>
<keyword evidence="4" id="KW-1185">Reference proteome</keyword>
<feature type="transmembrane region" description="Helical" evidence="2">
    <location>
        <begin position="12"/>
        <end position="36"/>
    </location>
</feature>
<proteinExistence type="predicted"/>
<evidence type="ECO:0008006" key="5">
    <source>
        <dbReference type="Google" id="ProtNLM"/>
    </source>
</evidence>
<feature type="transmembrane region" description="Helical" evidence="2">
    <location>
        <begin position="89"/>
        <end position="109"/>
    </location>
</feature>
<dbReference type="Proteomes" id="UP000660611">
    <property type="component" value="Unassembled WGS sequence"/>
</dbReference>
<organism evidence="3 4">
    <name type="scientific">Dactylosporangium siamense</name>
    <dbReference type="NCBI Taxonomy" id="685454"/>
    <lineage>
        <taxon>Bacteria</taxon>
        <taxon>Bacillati</taxon>
        <taxon>Actinomycetota</taxon>
        <taxon>Actinomycetes</taxon>
        <taxon>Micromonosporales</taxon>
        <taxon>Micromonosporaceae</taxon>
        <taxon>Dactylosporangium</taxon>
    </lineage>
</organism>
<evidence type="ECO:0000313" key="4">
    <source>
        <dbReference type="Proteomes" id="UP000660611"/>
    </source>
</evidence>
<feature type="region of interest" description="Disordered" evidence="1">
    <location>
        <begin position="234"/>
        <end position="281"/>
    </location>
</feature>
<sequence length="349" mass="36241">MADKQVTGEPRLASFASWLVLAASFGLSTGTWIALAVLAGFTGKATIGEVTLHQSWLLPLAVDGYVVIALVLWMSSVPAKVAAFAKKNTYGAAGIGIAAQSAYHALTIWTETEILWRAVFAAVIGALPPTVAGLAVHMRALIRRERGTAAPLDTQHTNETVVTPHDATRTPGHDAASTYGLAANTVPEQPPGTTSDDDNRPAEPASVAAPALTQAVTPTPAELAERVRPRPIHATPTAPAAVPGPAARPGPARPTSPTTPAQPLAPPASDPPVISPASAQHQQPLVDPALLDRARTIARQYLADTGMPIIAGQLALRLRVSSETATQILTVIGNDHPTVNGHRPAKATR</sequence>
<feature type="compositionally biased region" description="Low complexity" evidence="1">
    <location>
        <begin position="234"/>
        <end position="245"/>
    </location>
</feature>
<feature type="compositionally biased region" description="Pro residues" evidence="1">
    <location>
        <begin position="263"/>
        <end position="274"/>
    </location>
</feature>
<feature type="transmembrane region" description="Helical" evidence="2">
    <location>
        <begin position="56"/>
        <end position="77"/>
    </location>
</feature>
<feature type="region of interest" description="Disordered" evidence="1">
    <location>
        <begin position="147"/>
        <end position="216"/>
    </location>
</feature>
<keyword evidence="2" id="KW-1133">Transmembrane helix</keyword>
<reference evidence="3" key="1">
    <citation type="submission" date="2021-01" db="EMBL/GenBank/DDBJ databases">
        <title>Whole genome shotgun sequence of Dactylosporangium siamense NBRC 106093.</title>
        <authorList>
            <person name="Komaki H."/>
            <person name="Tamura T."/>
        </authorList>
    </citation>
    <scope>NUCLEOTIDE SEQUENCE</scope>
    <source>
        <strain evidence="3">NBRC 106093</strain>
    </source>
</reference>
<dbReference type="EMBL" id="BONQ01000151">
    <property type="protein sequence ID" value="GIG51166.1"/>
    <property type="molecule type" value="Genomic_DNA"/>
</dbReference>
<dbReference type="RefSeq" id="WP_203852786.1">
    <property type="nucleotide sequence ID" value="NZ_BAAAVW010000031.1"/>
</dbReference>
<comment type="caution">
    <text evidence="3">The sequence shown here is derived from an EMBL/GenBank/DDBJ whole genome shotgun (WGS) entry which is preliminary data.</text>
</comment>
<gene>
    <name evidence="3" type="ORF">Dsi01nite_092070</name>
</gene>
<accession>A0A919PVA9</accession>
<keyword evidence="2" id="KW-0812">Transmembrane</keyword>
<protein>
    <recommendedName>
        <fullName evidence="5">DUF2637 domain-containing protein</fullName>
    </recommendedName>
</protein>
<dbReference type="AlphaFoldDB" id="A0A919PVA9"/>